<dbReference type="GO" id="GO:0003677">
    <property type="term" value="F:DNA binding"/>
    <property type="evidence" value="ECO:0007669"/>
    <property type="project" value="InterPro"/>
</dbReference>
<dbReference type="GO" id="GO:0005634">
    <property type="term" value="C:nucleus"/>
    <property type="evidence" value="ECO:0007669"/>
    <property type="project" value="UniProtKB-SubCell"/>
</dbReference>
<keyword evidence="4" id="KW-0804">Transcription</keyword>
<evidence type="ECO:0000256" key="2">
    <source>
        <dbReference type="ARBA" id="ARBA00022723"/>
    </source>
</evidence>
<dbReference type="CDD" id="cd12148">
    <property type="entry name" value="fungal_TF_MHR"/>
    <property type="match status" value="1"/>
</dbReference>
<dbReference type="Proteomes" id="UP000717328">
    <property type="component" value="Unassembled WGS sequence"/>
</dbReference>
<dbReference type="InterPro" id="IPR007219">
    <property type="entry name" value="XnlR_reg_dom"/>
</dbReference>
<keyword evidence="2" id="KW-0479">Metal-binding</keyword>
<dbReference type="PANTHER" id="PTHR47338:SF29">
    <property type="entry name" value="ZN(2)-C6 FUNGAL-TYPE DOMAIN-CONTAINING PROTEIN"/>
    <property type="match status" value="1"/>
</dbReference>
<keyword evidence="5" id="KW-0539">Nucleus</keyword>
<evidence type="ECO:0000256" key="1">
    <source>
        <dbReference type="ARBA" id="ARBA00004123"/>
    </source>
</evidence>
<feature type="domain" description="Xylanolytic transcriptional activator regulatory" evidence="6">
    <location>
        <begin position="127"/>
        <end position="224"/>
    </location>
</feature>
<dbReference type="GO" id="GO:0008270">
    <property type="term" value="F:zinc ion binding"/>
    <property type="evidence" value="ECO:0007669"/>
    <property type="project" value="InterPro"/>
</dbReference>
<protein>
    <recommendedName>
        <fullName evidence="6">Xylanolytic transcriptional activator regulatory domain-containing protein</fullName>
    </recommendedName>
</protein>
<accession>A0A9P7GMA5</accession>
<evidence type="ECO:0000256" key="4">
    <source>
        <dbReference type="ARBA" id="ARBA00023163"/>
    </source>
</evidence>
<evidence type="ECO:0000259" key="6">
    <source>
        <dbReference type="Pfam" id="PF04082"/>
    </source>
</evidence>
<dbReference type="AlphaFoldDB" id="A0A9P7GMA5"/>
<evidence type="ECO:0000313" key="7">
    <source>
        <dbReference type="EMBL" id="KAG5652703.1"/>
    </source>
</evidence>
<comment type="caution">
    <text evidence="7">The sequence shown here is derived from an EMBL/GenBank/DDBJ whole genome shotgun (WGS) entry which is preliminary data.</text>
</comment>
<sequence>MQQLEKKIAELQDRIKALEDPEEVQGVTLYNPYAASNIPAGPGSPSGSEPTTLTDITSTFPEDSASNTITILSHTTPETGYENEPPAYEKRTILNAFFNTTCYAAARIGFFLDPKHTVDTMLSDLVGADYPTPALTYAIYLWGYHLSPSSSTASNHEQSLKQAKYFLAEDLTGPHPHKVLHTIQAEVLLAHYHLSLGAVQESSRHAGGALGLALGAGLHRAGGDVAGES</sequence>
<organism evidence="7 8">
    <name type="scientific">Sphagnurus paluster</name>
    <dbReference type="NCBI Taxonomy" id="117069"/>
    <lineage>
        <taxon>Eukaryota</taxon>
        <taxon>Fungi</taxon>
        <taxon>Dikarya</taxon>
        <taxon>Basidiomycota</taxon>
        <taxon>Agaricomycotina</taxon>
        <taxon>Agaricomycetes</taxon>
        <taxon>Agaricomycetidae</taxon>
        <taxon>Agaricales</taxon>
        <taxon>Tricholomatineae</taxon>
        <taxon>Lyophyllaceae</taxon>
        <taxon>Sphagnurus</taxon>
    </lineage>
</organism>
<evidence type="ECO:0000256" key="5">
    <source>
        <dbReference type="ARBA" id="ARBA00023242"/>
    </source>
</evidence>
<gene>
    <name evidence="7" type="ORF">H0H81_004016</name>
</gene>
<dbReference type="EMBL" id="JABCKI010000104">
    <property type="protein sequence ID" value="KAG5652703.1"/>
    <property type="molecule type" value="Genomic_DNA"/>
</dbReference>
<proteinExistence type="predicted"/>
<keyword evidence="8" id="KW-1185">Reference proteome</keyword>
<dbReference type="PANTHER" id="PTHR47338">
    <property type="entry name" value="ZN(II)2CYS6 TRANSCRIPTION FACTOR (EUROFUNG)-RELATED"/>
    <property type="match status" value="1"/>
</dbReference>
<dbReference type="Pfam" id="PF04082">
    <property type="entry name" value="Fungal_trans"/>
    <property type="match status" value="1"/>
</dbReference>
<dbReference type="OrthoDB" id="2309723at2759"/>
<dbReference type="GO" id="GO:0000981">
    <property type="term" value="F:DNA-binding transcription factor activity, RNA polymerase II-specific"/>
    <property type="evidence" value="ECO:0007669"/>
    <property type="project" value="InterPro"/>
</dbReference>
<reference evidence="7" key="2">
    <citation type="submission" date="2021-10" db="EMBL/GenBank/DDBJ databases">
        <title>Phylogenomics reveals ancestral predisposition of the termite-cultivated fungus Termitomyces towards a domesticated lifestyle.</title>
        <authorList>
            <person name="Auxier B."/>
            <person name="Grum-Grzhimaylo A."/>
            <person name="Cardenas M.E."/>
            <person name="Lodge J.D."/>
            <person name="Laessoe T."/>
            <person name="Pedersen O."/>
            <person name="Smith M.E."/>
            <person name="Kuyper T.W."/>
            <person name="Franco-Molano E.A."/>
            <person name="Baroni T.J."/>
            <person name="Aanen D.K."/>
        </authorList>
    </citation>
    <scope>NUCLEOTIDE SEQUENCE</scope>
    <source>
        <strain evidence="7">D49</strain>
    </source>
</reference>
<reference evidence="7" key="1">
    <citation type="submission" date="2021-02" db="EMBL/GenBank/DDBJ databases">
        <authorList>
            <person name="Nieuwenhuis M."/>
            <person name="Van De Peppel L.J.J."/>
        </authorList>
    </citation>
    <scope>NUCLEOTIDE SEQUENCE</scope>
    <source>
        <strain evidence="7">D49</strain>
    </source>
</reference>
<evidence type="ECO:0000256" key="3">
    <source>
        <dbReference type="ARBA" id="ARBA00023015"/>
    </source>
</evidence>
<name>A0A9P7GMA5_9AGAR</name>
<dbReference type="GO" id="GO:0006351">
    <property type="term" value="P:DNA-templated transcription"/>
    <property type="evidence" value="ECO:0007669"/>
    <property type="project" value="InterPro"/>
</dbReference>
<dbReference type="InterPro" id="IPR050815">
    <property type="entry name" value="TF_fung"/>
</dbReference>
<evidence type="ECO:0000313" key="8">
    <source>
        <dbReference type="Proteomes" id="UP000717328"/>
    </source>
</evidence>
<keyword evidence="3" id="KW-0805">Transcription regulation</keyword>
<comment type="subcellular location">
    <subcellularLocation>
        <location evidence="1">Nucleus</location>
    </subcellularLocation>
</comment>